<organism evidence="2 3">
    <name type="scientific">Thalassiosira oceanica</name>
    <name type="common">Marine diatom</name>
    <dbReference type="NCBI Taxonomy" id="159749"/>
    <lineage>
        <taxon>Eukaryota</taxon>
        <taxon>Sar</taxon>
        <taxon>Stramenopiles</taxon>
        <taxon>Ochrophyta</taxon>
        <taxon>Bacillariophyta</taxon>
        <taxon>Coscinodiscophyceae</taxon>
        <taxon>Thalassiosirophycidae</taxon>
        <taxon>Thalassiosirales</taxon>
        <taxon>Thalassiosiraceae</taxon>
        <taxon>Thalassiosira</taxon>
    </lineage>
</organism>
<dbReference type="Proteomes" id="UP000266841">
    <property type="component" value="Unassembled WGS sequence"/>
</dbReference>
<name>K0R2S0_THAOC</name>
<evidence type="ECO:0000313" key="2">
    <source>
        <dbReference type="EMBL" id="EJK47018.1"/>
    </source>
</evidence>
<dbReference type="AlphaFoldDB" id="K0R2S0"/>
<accession>K0R2S0</accession>
<evidence type="ECO:0000256" key="1">
    <source>
        <dbReference type="SAM" id="MobiDB-lite"/>
    </source>
</evidence>
<feature type="compositionally biased region" description="Basic residues" evidence="1">
    <location>
        <begin position="40"/>
        <end position="57"/>
    </location>
</feature>
<protein>
    <submittedName>
        <fullName evidence="2">Uncharacterized protein</fullName>
    </submittedName>
</protein>
<keyword evidence="3" id="KW-1185">Reference proteome</keyword>
<proteinExistence type="predicted"/>
<sequence length="184" mass="20255">MVRKFDTAAAIVIMASASAADDHKFSARRRVGTSRDLVKGRGRPHHANNYKAPRRRHLRRGGEVQRSFWPFWGHLIPTLSDPDEMTESEGEEGETGVEVDLSVTHTKAESIQNMMQSDLEVLGTYEEIAFAVSASEGIEMSMSMPSVVGNEGAVEDAEVDIPEPVEVAAGVSNDVPLFFGKRRR</sequence>
<reference evidence="2 3" key="1">
    <citation type="journal article" date="2012" name="Genome Biol.">
        <title>Genome and low-iron response of an oceanic diatom adapted to chronic iron limitation.</title>
        <authorList>
            <person name="Lommer M."/>
            <person name="Specht M."/>
            <person name="Roy A.S."/>
            <person name="Kraemer L."/>
            <person name="Andreson R."/>
            <person name="Gutowska M.A."/>
            <person name="Wolf J."/>
            <person name="Bergner S.V."/>
            <person name="Schilhabel M.B."/>
            <person name="Klostermeier U.C."/>
            <person name="Beiko R.G."/>
            <person name="Rosenstiel P."/>
            <person name="Hippler M."/>
            <person name="Laroche J."/>
        </authorList>
    </citation>
    <scope>NUCLEOTIDE SEQUENCE [LARGE SCALE GENOMIC DNA]</scope>
    <source>
        <strain evidence="2 3">CCMP1005</strain>
    </source>
</reference>
<dbReference type="EMBL" id="AGNL01047418">
    <property type="protein sequence ID" value="EJK47018.1"/>
    <property type="molecule type" value="Genomic_DNA"/>
</dbReference>
<feature type="region of interest" description="Disordered" evidence="1">
    <location>
        <begin position="37"/>
        <end position="57"/>
    </location>
</feature>
<comment type="caution">
    <text evidence="2">The sequence shown here is derived from an EMBL/GenBank/DDBJ whole genome shotgun (WGS) entry which is preliminary data.</text>
</comment>
<evidence type="ECO:0000313" key="3">
    <source>
        <dbReference type="Proteomes" id="UP000266841"/>
    </source>
</evidence>
<gene>
    <name evidence="2" type="ORF">THAOC_34290</name>
</gene>